<keyword evidence="2" id="KW-0677">Repeat</keyword>
<evidence type="ECO:0000313" key="5">
    <source>
        <dbReference type="EMBL" id="CAA9306530.1"/>
    </source>
</evidence>
<dbReference type="InterPro" id="IPR013517">
    <property type="entry name" value="FG-GAP"/>
</dbReference>
<keyword evidence="1 4" id="KW-0732">Signal</keyword>
<name>A0A6J4KJC3_9ACTN</name>
<gene>
    <name evidence="5" type="ORF">AVDCRST_MAG48-1738</name>
</gene>
<evidence type="ECO:0000256" key="1">
    <source>
        <dbReference type="ARBA" id="ARBA00022729"/>
    </source>
</evidence>
<dbReference type="PANTHER" id="PTHR36220:SF1">
    <property type="entry name" value="GAMMA TUBULIN COMPLEX COMPONENT C-TERMINAL DOMAIN-CONTAINING PROTEIN"/>
    <property type="match status" value="1"/>
</dbReference>
<evidence type="ECO:0000256" key="4">
    <source>
        <dbReference type="SAM" id="SignalP"/>
    </source>
</evidence>
<dbReference type="PROSITE" id="PS51470">
    <property type="entry name" value="FG_GAP"/>
    <property type="match status" value="1"/>
</dbReference>
<dbReference type="SMART" id="SM00191">
    <property type="entry name" value="Int_alpha"/>
    <property type="match status" value="6"/>
</dbReference>
<evidence type="ECO:0000256" key="2">
    <source>
        <dbReference type="ARBA" id="ARBA00022737"/>
    </source>
</evidence>
<dbReference type="PANTHER" id="PTHR36220">
    <property type="entry name" value="UNNAMED PRODUCT"/>
    <property type="match status" value="1"/>
</dbReference>
<dbReference type="SUPFAM" id="SSF69318">
    <property type="entry name" value="Integrin alpha N-terminal domain"/>
    <property type="match status" value="1"/>
</dbReference>
<feature type="signal peptide" evidence="4">
    <location>
        <begin position="1"/>
        <end position="30"/>
    </location>
</feature>
<evidence type="ECO:0008006" key="6">
    <source>
        <dbReference type="Google" id="ProtNLM"/>
    </source>
</evidence>
<dbReference type="InterPro" id="IPR013519">
    <property type="entry name" value="Int_alpha_beta-p"/>
</dbReference>
<dbReference type="EMBL" id="CADCTS010000251">
    <property type="protein sequence ID" value="CAA9306530.1"/>
    <property type="molecule type" value="Genomic_DNA"/>
</dbReference>
<dbReference type="InterPro" id="IPR028994">
    <property type="entry name" value="Integrin_alpha_N"/>
</dbReference>
<dbReference type="Pfam" id="PF01839">
    <property type="entry name" value="FG-GAP"/>
    <property type="match status" value="2"/>
</dbReference>
<protein>
    <recommendedName>
        <fullName evidence="6">Integrin-like protein</fullName>
    </recommendedName>
</protein>
<reference evidence="5" key="1">
    <citation type="submission" date="2020-02" db="EMBL/GenBank/DDBJ databases">
        <authorList>
            <person name="Meier V. D."/>
        </authorList>
    </citation>
    <scope>NUCLEOTIDE SEQUENCE</scope>
    <source>
        <strain evidence="5">AVDCRST_MAG48</strain>
    </source>
</reference>
<sequence length="528" mass="52481">MRAHPPTRRAGLVAAVAVTAVLGPLVPAAAGPLPAAINLCRATSSDLDLNGDGYDDAVVGDPYATVAGAREAGAVVVLYGDADRRIGEGRRLVLTQASVPGSNVEAGDRFGWSVALDDATGDGCADLLVGSPGEDWRGDVDAGIVHLISFTPDGSGGPGAAHGDLLDQARLGGSVEAGDQLGWAVAIGDTGPGSEEATVAVGAPGEDLGNAADAGVVHAAFAAEFGVVQPNQWRQGGGLPGVPEDGDRFGSSLVVAPLWVSDGTDTAIEPTVVAGAPGDRVPGAGATAADGAGSVTTWDLVTSFRQQVTQESPGVPGRAEAGDAFGGSLAFGKTGMDEQGPRDVVVGVPGEDLGRIRDAGSVTLFGDHPGDGLRAEQAFDQGSATFAGSPEEGDRFGAAVALRPRGSALALVVSAPWEDVGSVADAGLVQVASVSRDGRDVVGVRAYSENSSGTPGAVTRGSRFGLALAAMSGTAESVVAVSSPHQGAGSVFVVDSDDGTRSWVPGRGGVPASSGRFGWSLGGLQTQR</sequence>
<keyword evidence="3" id="KW-0325">Glycoprotein</keyword>
<organism evidence="5">
    <name type="scientific">uncultured Friedmanniella sp</name>
    <dbReference type="NCBI Taxonomy" id="335381"/>
    <lineage>
        <taxon>Bacteria</taxon>
        <taxon>Bacillati</taxon>
        <taxon>Actinomycetota</taxon>
        <taxon>Actinomycetes</taxon>
        <taxon>Propionibacteriales</taxon>
        <taxon>Nocardioidaceae</taxon>
        <taxon>Friedmanniella</taxon>
        <taxon>environmental samples</taxon>
    </lineage>
</organism>
<dbReference type="Gene3D" id="2.130.10.130">
    <property type="entry name" value="Integrin alpha, N-terminal"/>
    <property type="match status" value="2"/>
</dbReference>
<proteinExistence type="predicted"/>
<feature type="chain" id="PRO_5026974092" description="Integrin-like protein" evidence="4">
    <location>
        <begin position="31"/>
        <end position="528"/>
    </location>
</feature>
<dbReference type="AlphaFoldDB" id="A0A6J4KJC3"/>
<evidence type="ECO:0000256" key="3">
    <source>
        <dbReference type="ARBA" id="ARBA00023180"/>
    </source>
</evidence>
<accession>A0A6J4KJC3</accession>